<evidence type="ECO:0000256" key="2">
    <source>
        <dbReference type="ARBA" id="ARBA00023002"/>
    </source>
</evidence>
<dbReference type="EMBL" id="JAMQOP010000003">
    <property type="protein sequence ID" value="MDS0300177.1"/>
    <property type="molecule type" value="Genomic_DNA"/>
</dbReference>
<name>A0ABU2GHA2_9EURY</name>
<dbReference type="PANTHER" id="PTHR11091:SF0">
    <property type="entry name" value="MALATE DEHYDROGENASE"/>
    <property type="match status" value="1"/>
</dbReference>
<dbReference type="InterPro" id="IPR043143">
    <property type="entry name" value="Mal/L-sulf/L-lact_DH-like_NADP"/>
</dbReference>
<dbReference type="InterPro" id="IPR036111">
    <property type="entry name" value="Mal/L-sulfo/L-lacto_DH-like_sf"/>
</dbReference>
<evidence type="ECO:0000313" key="3">
    <source>
        <dbReference type="EMBL" id="MDS0300177.1"/>
    </source>
</evidence>
<comment type="similarity">
    <text evidence="1">Belongs to the LDH2/MDH2 oxidoreductase family.</text>
</comment>
<dbReference type="RefSeq" id="WP_310925070.1">
    <property type="nucleotide sequence ID" value="NZ_JAMQOP010000003.1"/>
</dbReference>
<keyword evidence="4" id="KW-1185">Reference proteome</keyword>
<organism evidence="3 4">
    <name type="scientific">Halogeometricum salsisoli</name>
    <dbReference type="NCBI Taxonomy" id="2950536"/>
    <lineage>
        <taxon>Archaea</taxon>
        <taxon>Methanobacteriati</taxon>
        <taxon>Methanobacteriota</taxon>
        <taxon>Stenosarchaea group</taxon>
        <taxon>Halobacteria</taxon>
        <taxon>Halobacteriales</taxon>
        <taxon>Haloferacaceae</taxon>
        <taxon>Halogeometricum</taxon>
    </lineage>
</organism>
<proteinExistence type="inferred from homology"/>
<dbReference type="Gene3D" id="1.10.1530.10">
    <property type="match status" value="1"/>
</dbReference>
<gene>
    <name evidence="3" type="ORF">NDI76_15630</name>
</gene>
<evidence type="ECO:0000313" key="4">
    <source>
        <dbReference type="Proteomes" id="UP001257060"/>
    </source>
</evidence>
<dbReference type="Pfam" id="PF02615">
    <property type="entry name" value="Ldh_2"/>
    <property type="match status" value="1"/>
</dbReference>
<sequence length="354" mass="37540">MTRADTLRFEPEVLEQFAENLLGAAGLTAPHCETVAKALVRADLRGVDSHGVARLEPYVEHLEAGGYNPDPEITLDQRGPSALVVDADHGPGQSAGTETMRRLIEMAAETGVAVGVVRHSNHFGTAAYYTEMAAEHGCIGFAMTNVPAQVIPFGGKQPYLGTNPISVSVPSPLEYPITLDMATSVVAMGKIDHVAAEKGESVPEEWGVDAEGNPTTDPNQITALRPLGGPKGYCLGVIVDLLSGVLSGANISADVGSLYDEYDQSMDLGHFYLAIDVARFRELDAFLKHVGRFIEGLKAVETEDGVEEVMLPGEIESKALIANRERGVPVNGSVFEKLTAIGAEYGIEAPSTLG</sequence>
<keyword evidence="2" id="KW-0560">Oxidoreductase</keyword>
<dbReference type="Gene3D" id="3.30.1370.60">
    <property type="entry name" value="Hypothetical oxidoreductase yiak, domain 2"/>
    <property type="match status" value="1"/>
</dbReference>
<dbReference type="PANTHER" id="PTHR11091">
    <property type="entry name" value="OXIDOREDUCTASE-RELATED"/>
    <property type="match status" value="1"/>
</dbReference>
<accession>A0ABU2GHA2</accession>
<dbReference type="Proteomes" id="UP001257060">
    <property type="component" value="Unassembled WGS sequence"/>
</dbReference>
<reference evidence="3 4" key="1">
    <citation type="submission" date="2022-06" db="EMBL/GenBank/DDBJ databases">
        <title>Halogeometricum sp. a new haloarchaeum isolate from saline soil.</title>
        <authorList>
            <person name="Strakova D."/>
            <person name="Galisteo C."/>
            <person name="Sanchez-Porro C."/>
            <person name="Ventosa A."/>
        </authorList>
    </citation>
    <scope>NUCLEOTIDE SEQUENCE [LARGE SCALE GENOMIC DNA]</scope>
    <source>
        <strain evidence="3 4">S1BR25-6</strain>
    </source>
</reference>
<dbReference type="SUPFAM" id="SSF89733">
    <property type="entry name" value="L-sulfolactate dehydrogenase-like"/>
    <property type="match status" value="1"/>
</dbReference>
<protein>
    <submittedName>
        <fullName evidence="3">Ldh family oxidoreductase</fullName>
    </submittedName>
</protein>
<dbReference type="InterPro" id="IPR043144">
    <property type="entry name" value="Mal/L-sulf/L-lact_DH-like_ah"/>
</dbReference>
<evidence type="ECO:0000256" key="1">
    <source>
        <dbReference type="ARBA" id="ARBA00006056"/>
    </source>
</evidence>
<dbReference type="InterPro" id="IPR003767">
    <property type="entry name" value="Malate/L-lactate_DH-like"/>
</dbReference>
<comment type="caution">
    <text evidence="3">The sequence shown here is derived from an EMBL/GenBank/DDBJ whole genome shotgun (WGS) entry which is preliminary data.</text>
</comment>